<gene>
    <name evidence="2" type="ORF">F5050DRAFT_463770</name>
</gene>
<protein>
    <recommendedName>
        <fullName evidence="4">Proteophosphoglycan ppg4</fullName>
    </recommendedName>
</protein>
<accession>A0ABQ8Q7T9</accession>
<proteinExistence type="predicted"/>
<organism evidence="2 3">
    <name type="scientific">Lentinula boryana</name>
    <dbReference type="NCBI Taxonomy" id="40481"/>
    <lineage>
        <taxon>Eukaryota</taxon>
        <taxon>Fungi</taxon>
        <taxon>Dikarya</taxon>
        <taxon>Basidiomycota</taxon>
        <taxon>Agaricomycotina</taxon>
        <taxon>Agaricomycetes</taxon>
        <taxon>Agaricomycetidae</taxon>
        <taxon>Agaricales</taxon>
        <taxon>Marasmiineae</taxon>
        <taxon>Omphalotaceae</taxon>
        <taxon>Lentinula</taxon>
    </lineage>
</organism>
<evidence type="ECO:0000256" key="1">
    <source>
        <dbReference type="SAM" id="MobiDB-lite"/>
    </source>
</evidence>
<keyword evidence="3" id="KW-1185">Reference proteome</keyword>
<feature type="region of interest" description="Disordered" evidence="1">
    <location>
        <begin position="293"/>
        <end position="393"/>
    </location>
</feature>
<reference evidence="2" key="1">
    <citation type="submission" date="2022-08" db="EMBL/GenBank/DDBJ databases">
        <authorList>
            <consortium name="DOE Joint Genome Institute"/>
            <person name="Min B."/>
            <person name="Riley R."/>
            <person name="Sierra-Patev S."/>
            <person name="Naranjo-Ortiz M."/>
            <person name="Looney B."/>
            <person name="Konkel Z."/>
            <person name="Slot J.C."/>
            <person name="Sakamoto Y."/>
            <person name="Steenwyk J.L."/>
            <person name="Rokas A."/>
            <person name="Carro J."/>
            <person name="Camarero S."/>
            <person name="Ferreira P."/>
            <person name="Molpeceres G."/>
            <person name="Ruiz-Duenas F.J."/>
            <person name="Serrano A."/>
            <person name="Henrissat B."/>
            <person name="Drula E."/>
            <person name="Hughes K.W."/>
            <person name="Mata J.L."/>
            <person name="Ishikawa N.K."/>
            <person name="Vargas-Isla R."/>
            <person name="Ushijima S."/>
            <person name="Smith C.A."/>
            <person name="Ahrendt S."/>
            <person name="Andreopoulos W."/>
            <person name="He G."/>
            <person name="Labutti K."/>
            <person name="Lipzen A."/>
            <person name="Ng V."/>
            <person name="Sandor L."/>
            <person name="Barry K."/>
            <person name="Martinez A.T."/>
            <person name="Xiao Y."/>
            <person name="Gibbons J.G."/>
            <person name="Terashima K."/>
            <person name="Hibbett D.S."/>
            <person name="Grigoriev I.V."/>
        </authorList>
    </citation>
    <scope>NUCLEOTIDE SEQUENCE</scope>
    <source>
        <strain evidence="2">TFB10827</strain>
    </source>
</reference>
<evidence type="ECO:0000313" key="2">
    <source>
        <dbReference type="EMBL" id="KAJ3994559.1"/>
    </source>
</evidence>
<feature type="compositionally biased region" description="Polar residues" evidence="1">
    <location>
        <begin position="678"/>
        <end position="687"/>
    </location>
</feature>
<feature type="compositionally biased region" description="Basic residues" evidence="1">
    <location>
        <begin position="350"/>
        <end position="362"/>
    </location>
</feature>
<sequence>MGNGTPARPSRKDVISPLPSPLLERLRALESLPGKKFLSPPVSAHKPSASESSPRSAERLSMSPGPSATLWTKRGLRKSASISSMSRLTPEFQLPDASILAKRIRKDPAGQVSRPPLEPASLLAVSPPDVQAILTLPTQSASTSIPLVSTSHTLVLHENHNEIEVTQAPSNELLLYPVKKLEFPSLDRNLPPFTNPLQQAPVPKGVFVPRPLPTHRKGTSLNSLDARPVLKVHKKSSSAVAFKVPVVEQYFPDAAALAKRLAARKDSNAAGHKQIEDIFAKDLTSEIKGLAMFSSPSDTKQHRNESSELLPKSTALKLSSTSNGEDRNHIPAIPLPSHMKNASTSVLHQKTPRSKQLLKKVSSHSSLRGTGAFSSTSDSNIRSHNGSISIRGARDVPLPDASVLAQRMKLPSALSGRPYGDVSDAFTPSTMSAVVDSPALSQMRLGQDNIAARVPLAASEPVVTTASWVSQLNKQISESPSPPTQAQVVAKIARSRSDAPSHSHSRSVSRARGPNVSLPPLPIHATTRESPALQIPKRALVSRTPSPVPGILIRDKAASPAPTLSLHVHFQPIQKHHAAAAASPVKDEFTKRGGIMLNHAGNSRGRQLSTTRGRSASVLSPSKETGSSQRSASAVAFSRNHPLPPLPIIPVDGYSSDSPASAGSRGRISPFPSRPVSRASTITAGVS</sequence>
<dbReference type="EMBL" id="MU790697">
    <property type="protein sequence ID" value="KAJ3994559.1"/>
    <property type="molecule type" value="Genomic_DNA"/>
</dbReference>
<feature type="region of interest" description="Disordered" evidence="1">
    <location>
        <begin position="474"/>
        <end position="532"/>
    </location>
</feature>
<feature type="compositionally biased region" description="Polar residues" evidence="1">
    <location>
        <begin position="474"/>
        <end position="487"/>
    </location>
</feature>
<evidence type="ECO:0000313" key="3">
    <source>
        <dbReference type="Proteomes" id="UP001163828"/>
    </source>
</evidence>
<feature type="compositionally biased region" description="Polar residues" evidence="1">
    <location>
        <begin position="600"/>
        <end position="632"/>
    </location>
</feature>
<feature type="compositionally biased region" description="Polar residues" evidence="1">
    <location>
        <begin position="363"/>
        <end position="388"/>
    </location>
</feature>
<name>A0ABQ8Q7T9_9AGAR</name>
<feature type="region of interest" description="Disordered" evidence="1">
    <location>
        <begin position="596"/>
        <end position="687"/>
    </location>
</feature>
<dbReference type="Proteomes" id="UP001163828">
    <property type="component" value="Unassembled WGS sequence"/>
</dbReference>
<evidence type="ECO:0008006" key="4">
    <source>
        <dbReference type="Google" id="ProtNLM"/>
    </source>
</evidence>
<feature type="region of interest" description="Disordered" evidence="1">
    <location>
        <begin position="35"/>
        <end position="73"/>
    </location>
</feature>
<comment type="caution">
    <text evidence="2">The sequence shown here is derived from an EMBL/GenBank/DDBJ whole genome shotgun (WGS) entry which is preliminary data.</text>
</comment>